<evidence type="ECO:0000313" key="3">
    <source>
        <dbReference type="Proteomes" id="UP000183404"/>
    </source>
</evidence>
<dbReference type="Gene3D" id="2.30.130.30">
    <property type="entry name" value="Hypothetical protein"/>
    <property type="match status" value="1"/>
</dbReference>
<dbReference type="Proteomes" id="UP000183404">
    <property type="component" value="Unassembled WGS sequence"/>
</dbReference>
<name>A0A1G7IQQ2_THETY</name>
<dbReference type="Pfam" id="PF04266">
    <property type="entry name" value="ASCH"/>
    <property type="match status" value="1"/>
</dbReference>
<dbReference type="InterPro" id="IPR007374">
    <property type="entry name" value="ASCH_domain"/>
</dbReference>
<proteinExistence type="predicted"/>
<feature type="domain" description="ASCH" evidence="1">
    <location>
        <begin position="6"/>
        <end position="100"/>
    </location>
</feature>
<dbReference type="SMART" id="SM01022">
    <property type="entry name" value="ASCH"/>
    <property type="match status" value="1"/>
</dbReference>
<dbReference type="InterPro" id="IPR015947">
    <property type="entry name" value="PUA-like_sf"/>
</dbReference>
<accession>A0A1G7IQQ2</accession>
<sequence length="126" mass="14900">MCQVLLSIKPEYVEKIFKGTKRFEFRKVKFKRNDVNKIIIYSTSPVMKVVGEAEITGIIENTPSELWEQTKEYAGVDKKFFDEYFKNKEKAVAYKLGEIKKYKKPLQLKDLGIKNPPQSFIYVYMR</sequence>
<protein>
    <submittedName>
        <fullName evidence="2">Predicted transcriptional regulator, contains an HTH and PUA-like domains</fullName>
    </submittedName>
</protein>
<evidence type="ECO:0000259" key="1">
    <source>
        <dbReference type="SMART" id="SM01022"/>
    </source>
</evidence>
<dbReference type="EMBL" id="FNBS01000005">
    <property type="protein sequence ID" value="SDF14991.1"/>
    <property type="molecule type" value="Genomic_DNA"/>
</dbReference>
<dbReference type="SUPFAM" id="SSF88697">
    <property type="entry name" value="PUA domain-like"/>
    <property type="match status" value="1"/>
</dbReference>
<evidence type="ECO:0000313" key="2">
    <source>
        <dbReference type="EMBL" id="SDF14991.1"/>
    </source>
</evidence>
<reference evidence="2 3" key="1">
    <citation type="submission" date="2016-10" db="EMBL/GenBank/DDBJ databases">
        <authorList>
            <person name="de Groot N.N."/>
        </authorList>
    </citation>
    <scope>NUCLEOTIDE SEQUENCE [LARGE SCALE GENOMIC DNA]</scope>
    <source>
        <strain evidence="2 3">DSM 569</strain>
    </source>
</reference>
<dbReference type="AlphaFoldDB" id="A0A1G7IQQ2"/>
<dbReference type="RefSeq" id="WP_074592002.1">
    <property type="nucleotide sequence ID" value="NZ_FNBS01000005.1"/>
</dbReference>
<gene>
    <name evidence="2" type="ORF">SAMN04244560_00308</name>
</gene>
<organism evidence="2 3">
    <name type="scientific">Thermoanaerobacter thermohydrosulfuricus</name>
    <name type="common">Clostridium thermohydrosulfuricum</name>
    <dbReference type="NCBI Taxonomy" id="1516"/>
    <lineage>
        <taxon>Bacteria</taxon>
        <taxon>Bacillati</taxon>
        <taxon>Bacillota</taxon>
        <taxon>Clostridia</taxon>
        <taxon>Thermoanaerobacterales</taxon>
        <taxon>Thermoanaerobacteraceae</taxon>
        <taxon>Thermoanaerobacter</taxon>
    </lineage>
</organism>